<dbReference type="EMBL" id="GL377567">
    <property type="protein sequence ID" value="EFJ36484.1"/>
    <property type="molecule type" value="Genomic_DNA"/>
</dbReference>
<dbReference type="PROSITE" id="PS50090">
    <property type="entry name" value="MYB_LIKE"/>
    <property type="match status" value="1"/>
</dbReference>
<dbReference type="eggNOG" id="KOG0048">
    <property type="taxonomic scope" value="Eukaryota"/>
</dbReference>
<evidence type="ECO:0000256" key="1">
    <source>
        <dbReference type="ARBA" id="ARBA00004123"/>
    </source>
</evidence>
<dbReference type="GO" id="GO:0005634">
    <property type="term" value="C:nucleus"/>
    <property type="evidence" value="ECO:0007669"/>
    <property type="project" value="UniProtKB-SubCell"/>
</dbReference>
<feature type="non-terminal residue" evidence="6">
    <location>
        <position position="59"/>
    </location>
</feature>
<dbReference type="PANTHER" id="PTHR10641:SF1387">
    <property type="entry name" value="OS08G0486300 PROTEIN"/>
    <property type="match status" value="1"/>
</dbReference>
<sequence length="59" mass="7062">CRLRWTNYLRPDIKRGGITAQDELPNIWLHSILRNRWSVIASHIPGRTDNEIKNQWNTH</sequence>
<dbReference type="CDD" id="cd00167">
    <property type="entry name" value="SANT"/>
    <property type="match status" value="1"/>
</dbReference>
<dbReference type="KEGG" id="smo:SELMODRAFT_39139"/>
<dbReference type="HOGENOM" id="CLU_028567_26_5_1"/>
<evidence type="ECO:0000313" key="7">
    <source>
        <dbReference type="Proteomes" id="UP000001514"/>
    </source>
</evidence>
<dbReference type="Proteomes" id="UP000001514">
    <property type="component" value="Unassembled WGS sequence"/>
</dbReference>
<evidence type="ECO:0000259" key="5">
    <source>
        <dbReference type="PROSITE" id="PS51294"/>
    </source>
</evidence>
<dbReference type="InterPro" id="IPR017930">
    <property type="entry name" value="Myb_dom"/>
</dbReference>
<reference evidence="6 7" key="1">
    <citation type="journal article" date="2011" name="Science">
        <title>The Selaginella genome identifies genetic changes associated with the evolution of vascular plants.</title>
        <authorList>
            <person name="Banks J.A."/>
            <person name="Nishiyama T."/>
            <person name="Hasebe M."/>
            <person name="Bowman J.L."/>
            <person name="Gribskov M."/>
            <person name="dePamphilis C."/>
            <person name="Albert V.A."/>
            <person name="Aono N."/>
            <person name="Aoyama T."/>
            <person name="Ambrose B.A."/>
            <person name="Ashton N.W."/>
            <person name="Axtell M.J."/>
            <person name="Barker E."/>
            <person name="Barker M.S."/>
            <person name="Bennetzen J.L."/>
            <person name="Bonawitz N.D."/>
            <person name="Chapple C."/>
            <person name="Cheng C."/>
            <person name="Correa L.G."/>
            <person name="Dacre M."/>
            <person name="DeBarry J."/>
            <person name="Dreyer I."/>
            <person name="Elias M."/>
            <person name="Engstrom E.M."/>
            <person name="Estelle M."/>
            <person name="Feng L."/>
            <person name="Finet C."/>
            <person name="Floyd S.K."/>
            <person name="Frommer W.B."/>
            <person name="Fujita T."/>
            <person name="Gramzow L."/>
            <person name="Gutensohn M."/>
            <person name="Harholt J."/>
            <person name="Hattori M."/>
            <person name="Heyl A."/>
            <person name="Hirai T."/>
            <person name="Hiwatashi Y."/>
            <person name="Ishikawa M."/>
            <person name="Iwata M."/>
            <person name="Karol K.G."/>
            <person name="Koehler B."/>
            <person name="Kolukisaoglu U."/>
            <person name="Kubo M."/>
            <person name="Kurata T."/>
            <person name="Lalonde S."/>
            <person name="Li K."/>
            <person name="Li Y."/>
            <person name="Litt A."/>
            <person name="Lyons E."/>
            <person name="Manning G."/>
            <person name="Maruyama T."/>
            <person name="Michael T.P."/>
            <person name="Mikami K."/>
            <person name="Miyazaki S."/>
            <person name="Morinaga S."/>
            <person name="Murata T."/>
            <person name="Mueller-Roeber B."/>
            <person name="Nelson D.R."/>
            <person name="Obara M."/>
            <person name="Oguri Y."/>
            <person name="Olmstead R.G."/>
            <person name="Onodera N."/>
            <person name="Petersen B.L."/>
            <person name="Pils B."/>
            <person name="Prigge M."/>
            <person name="Rensing S.A."/>
            <person name="Riano-Pachon D.M."/>
            <person name="Roberts A.W."/>
            <person name="Sato Y."/>
            <person name="Scheller H.V."/>
            <person name="Schulz B."/>
            <person name="Schulz C."/>
            <person name="Shakirov E.V."/>
            <person name="Shibagaki N."/>
            <person name="Shinohara N."/>
            <person name="Shippen D.E."/>
            <person name="Soerensen I."/>
            <person name="Sotooka R."/>
            <person name="Sugimoto N."/>
            <person name="Sugita M."/>
            <person name="Sumikawa N."/>
            <person name="Tanurdzic M."/>
            <person name="Theissen G."/>
            <person name="Ulvskov P."/>
            <person name="Wakazuki S."/>
            <person name="Weng J.K."/>
            <person name="Willats W.W."/>
            <person name="Wipf D."/>
            <person name="Wolf P.G."/>
            <person name="Yang L."/>
            <person name="Zimmer A.D."/>
            <person name="Zhu Q."/>
            <person name="Mitros T."/>
            <person name="Hellsten U."/>
            <person name="Loque D."/>
            <person name="Otillar R."/>
            <person name="Salamov A."/>
            <person name="Schmutz J."/>
            <person name="Shapiro H."/>
            <person name="Lindquist E."/>
            <person name="Lucas S."/>
            <person name="Rokhsar D."/>
            <person name="Grigoriev I.V."/>
        </authorList>
    </citation>
    <scope>NUCLEOTIDE SEQUENCE [LARGE SCALE GENOMIC DNA]</scope>
</reference>
<dbReference type="Pfam" id="PF00249">
    <property type="entry name" value="Myb_DNA-binding"/>
    <property type="match status" value="1"/>
</dbReference>
<dbReference type="STRING" id="88036.D8QVN0"/>
<keyword evidence="3" id="KW-0539">Nucleus</keyword>
<dbReference type="Gramene" id="EFJ36484">
    <property type="protein sequence ID" value="EFJ36484"/>
    <property type="gene ID" value="SELMODRAFT_39139"/>
</dbReference>
<evidence type="ECO:0000259" key="4">
    <source>
        <dbReference type="PROSITE" id="PS50090"/>
    </source>
</evidence>
<keyword evidence="7" id="KW-1185">Reference proteome</keyword>
<feature type="domain" description="HTH myb-type" evidence="5">
    <location>
        <begin position="10"/>
        <end position="59"/>
    </location>
</feature>
<dbReference type="Gene3D" id="1.10.10.60">
    <property type="entry name" value="Homeodomain-like"/>
    <property type="match status" value="1"/>
</dbReference>
<name>D8QVN0_SELML</name>
<feature type="non-terminal residue" evidence="6">
    <location>
        <position position="1"/>
    </location>
</feature>
<evidence type="ECO:0000256" key="2">
    <source>
        <dbReference type="ARBA" id="ARBA00023125"/>
    </source>
</evidence>
<dbReference type="InterPro" id="IPR015495">
    <property type="entry name" value="Myb_TF_plants"/>
</dbReference>
<evidence type="ECO:0000256" key="3">
    <source>
        <dbReference type="ARBA" id="ARBA00023242"/>
    </source>
</evidence>
<dbReference type="GO" id="GO:0003677">
    <property type="term" value="F:DNA binding"/>
    <property type="evidence" value="ECO:0007669"/>
    <property type="project" value="UniProtKB-KW"/>
</dbReference>
<dbReference type="InParanoid" id="D8QVN0"/>
<feature type="domain" description="Myb-like" evidence="4">
    <location>
        <begin position="10"/>
        <end position="59"/>
    </location>
</feature>
<keyword evidence="2" id="KW-0238">DNA-binding</keyword>
<dbReference type="SUPFAM" id="SSF46689">
    <property type="entry name" value="Homeodomain-like"/>
    <property type="match status" value="1"/>
</dbReference>
<dbReference type="InterPro" id="IPR009057">
    <property type="entry name" value="Homeodomain-like_sf"/>
</dbReference>
<comment type="subcellular location">
    <subcellularLocation>
        <location evidence="1">Nucleus</location>
    </subcellularLocation>
</comment>
<dbReference type="InterPro" id="IPR001005">
    <property type="entry name" value="SANT/Myb"/>
</dbReference>
<proteinExistence type="predicted"/>
<gene>
    <name evidence="6" type="ORF">SELMODRAFT_39139</name>
</gene>
<evidence type="ECO:0000313" key="6">
    <source>
        <dbReference type="EMBL" id="EFJ36484.1"/>
    </source>
</evidence>
<dbReference type="AlphaFoldDB" id="D8QVN0"/>
<organism evidence="7">
    <name type="scientific">Selaginella moellendorffii</name>
    <name type="common">Spikemoss</name>
    <dbReference type="NCBI Taxonomy" id="88036"/>
    <lineage>
        <taxon>Eukaryota</taxon>
        <taxon>Viridiplantae</taxon>
        <taxon>Streptophyta</taxon>
        <taxon>Embryophyta</taxon>
        <taxon>Tracheophyta</taxon>
        <taxon>Lycopodiopsida</taxon>
        <taxon>Selaginellales</taxon>
        <taxon>Selaginellaceae</taxon>
        <taxon>Selaginella</taxon>
    </lineage>
</organism>
<accession>D8QVN0</accession>
<dbReference type="PANTHER" id="PTHR10641">
    <property type="entry name" value="MYB FAMILY TRANSCRIPTION FACTOR"/>
    <property type="match status" value="1"/>
</dbReference>
<protein>
    <submittedName>
        <fullName evidence="6">Uncharacterized protein</fullName>
    </submittedName>
</protein>
<dbReference type="PROSITE" id="PS51294">
    <property type="entry name" value="HTH_MYB"/>
    <property type="match status" value="1"/>
</dbReference>